<evidence type="ECO:0000313" key="3">
    <source>
        <dbReference type="Proteomes" id="UP000230605"/>
    </source>
</evidence>
<dbReference type="Proteomes" id="UP001302367">
    <property type="component" value="Chromosome 4"/>
</dbReference>
<proteinExistence type="predicted"/>
<sequence>MAAPAEVNVHNIAGSFDLNKNISDSTSSMLKMQGVGFIVRQAANYSAIQVNLTQYKGDDGLLHLDQEQISTGNVKQLEPRILDGEFRERDIQYWGKVNGWNKYAKLSDVTQDAFLTEGWDQECIDGDIILSHTESVGNGWVATQVWGFATVDGVRRHVRRIYSSKGKEEHRIRLAYDYKGPVPAES</sequence>
<dbReference type="Proteomes" id="UP000230605">
    <property type="component" value="Chromosome 4"/>
</dbReference>
<evidence type="ECO:0000313" key="4">
    <source>
        <dbReference type="Proteomes" id="UP001302367"/>
    </source>
</evidence>
<evidence type="ECO:0000313" key="2">
    <source>
        <dbReference type="EMBL" id="WPB01328.1"/>
    </source>
</evidence>
<dbReference type="AlphaFoldDB" id="A0A2G5HK49"/>
<name>A0A2G5HK49_CERBT</name>
<organism evidence="1 3">
    <name type="scientific">Cercospora beticola</name>
    <name type="common">Sugarbeet leaf spot fungus</name>
    <dbReference type="NCBI Taxonomy" id="122368"/>
    <lineage>
        <taxon>Eukaryota</taxon>
        <taxon>Fungi</taxon>
        <taxon>Dikarya</taxon>
        <taxon>Ascomycota</taxon>
        <taxon>Pezizomycotina</taxon>
        <taxon>Dothideomycetes</taxon>
        <taxon>Dothideomycetidae</taxon>
        <taxon>Mycosphaerellales</taxon>
        <taxon>Mycosphaerellaceae</taxon>
        <taxon>Cercospora</taxon>
    </lineage>
</organism>
<dbReference type="EMBL" id="CP134187">
    <property type="protein sequence ID" value="WPB01328.1"/>
    <property type="molecule type" value="Genomic_DNA"/>
</dbReference>
<protein>
    <recommendedName>
        <fullName evidence="5">LCCL domain-containing protein</fullName>
    </recommendedName>
</protein>
<evidence type="ECO:0000313" key="1">
    <source>
        <dbReference type="EMBL" id="PIA92885.1"/>
    </source>
</evidence>
<dbReference type="InterPro" id="IPR053037">
    <property type="entry name" value="Pericyclase_pydY-like"/>
</dbReference>
<dbReference type="PANTHER" id="PTHR38115:SF1">
    <property type="entry name" value="LIPOCALIN-LIKE DOMAIN-CONTAINING PROTEIN"/>
    <property type="match status" value="1"/>
</dbReference>
<keyword evidence="4" id="KW-1185">Reference proteome</keyword>
<dbReference type="EMBL" id="LKMD01000105">
    <property type="protein sequence ID" value="PIA92885.1"/>
    <property type="molecule type" value="Genomic_DNA"/>
</dbReference>
<accession>A0A2G5HK49</accession>
<reference evidence="2 4" key="2">
    <citation type="submission" date="2023-09" db="EMBL/GenBank/DDBJ databases">
        <title>Complete-Gapless Cercospora beticola genome.</title>
        <authorList>
            <person name="Wyatt N.A."/>
            <person name="Spanner R.E."/>
            <person name="Bolton M.D."/>
        </authorList>
    </citation>
    <scope>NUCLEOTIDE SEQUENCE [LARGE SCALE GENOMIC DNA]</scope>
    <source>
        <strain evidence="2">Cb09-40</strain>
    </source>
</reference>
<dbReference type="OrthoDB" id="425354at2759"/>
<reference evidence="1 3" key="1">
    <citation type="submission" date="2015-10" db="EMBL/GenBank/DDBJ databases">
        <title>The cercosporin biosynthetic gene cluster was horizontally transferred to several fungal lineages and shown to be expanded in Cercospora beticola based on microsynteny with recipient genomes.</title>
        <authorList>
            <person name="De Jonge R."/>
            <person name="Ebert M.K."/>
            <person name="Suttle J.C."/>
            <person name="Jurick Ii W.M."/>
            <person name="Secor G.A."/>
            <person name="Thomma B.P."/>
            <person name="Van De Peer Y."/>
            <person name="Bolton M.D."/>
        </authorList>
    </citation>
    <scope>NUCLEOTIDE SEQUENCE [LARGE SCALE GENOMIC DNA]</scope>
    <source>
        <strain evidence="1 3">09-40</strain>
    </source>
</reference>
<dbReference type="PANTHER" id="PTHR38115">
    <property type="entry name" value="LIPOCALIN-LIKE DOMAIN-CONTAINING PROTEIN"/>
    <property type="match status" value="1"/>
</dbReference>
<gene>
    <name evidence="1" type="ORF">CB0940_04114</name>
    <name evidence="2" type="ORF">RHO25_005952</name>
</gene>
<evidence type="ECO:0008006" key="5">
    <source>
        <dbReference type="Google" id="ProtNLM"/>
    </source>
</evidence>